<keyword evidence="2" id="KW-1185">Reference proteome</keyword>
<evidence type="ECO:0000313" key="1">
    <source>
        <dbReference type="EMBL" id="AVJ49768.1"/>
    </source>
</evidence>
<accession>A0A2P1CEX9</accession>
<organism evidence="1 2">
    <name type="scientific">Microbacterium phage Golden</name>
    <dbReference type="NCBI Taxonomy" id="2099624"/>
    <lineage>
        <taxon>Viruses</taxon>
        <taxon>Duplodnaviria</taxon>
        <taxon>Heunggongvirae</taxon>
        <taxon>Uroviricota</taxon>
        <taxon>Caudoviricetes</taxon>
        <taxon>Kojivirus</taxon>
        <taxon>Kojivirus golden</taxon>
    </lineage>
</organism>
<evidence type="ECO:0000313" key="2">
    <source>
        <dbReference type="Proteomes" id="UP000241292"/>
    </source>
</evidence>
<name>A0A2P1CEX9_9CAUD</name>
<protein>
    <submittedName>
        <fullName evidence="1">Uncharacterized protein</fullName>
    </submittedName>
</protein>
<sequence length="199" mass="21780">MAFIRTFGQLKPSKDVAGVAVKITAQDEAKVTDIQLNPGSSLFSWSPMVGDLALVPAPTWRYINGMVQSDYDTWVMADEDQASPYMGVFYPVAAQNVDWGLLHLGEINSREEFNGYEYSTSTGAGVTPHHTARADQRLGLETDGIMSAIVAIRGIHADPGSNVRSDLGTVTGAHAEGWSAVWAWHETWEDVLTDHEEWA</sequence>
<proteinExistence type="predicted"/>
<gene>
    <name evidence="1" type="primary">21</name>
    <name evidence="1" type="ORF">PBI_GOLDEN_21</name>
</gene>
<dbReference type="EMBL" id="MG925343">
    <property type="protein sequence ID" value="AVJ49768.1"/>
    <property type="molecule type" value="Genomic_DNA"/>
</dbReference>
<dbReference type="Proteomes" id="UP000241292">
    <property type="component" value="Segment"/>
</dbReference>
<dbReference type="GeneID" id="40101002"/>
<reference evidence="1 2" key="1">
    <citation type="submission" date="2018-02" db="EMBL/GenBank/DDBJ databases">
        <authorList>
            <person name="Ashman T.L."/>
            <person name="Iles K.S."/>
            <person name="Zack K.M."/>
            <person name="Garlena R.A."/>
            <person name="Russell D.A."/>
            <person name="Pope W.H."/>
            <person name="Jacobs-Sera D."/>
            <person name="Hatfull G.F."/>
        </authorList>
    </citation>
    <scope>NUCLEOTIDE SEQUENCE [LARGE SCALE GENOMIC DNA]</scope>
</reference>
<dbReference type="RefSeq" id="YP_009624162.1">
    <property type="nucleotide sequence ID" value="NC_042117.1"/>
</dbReference>
<dbReference type="OrthoDB" id="11175at10239"/>
<dbReference type="KEGG" id="vg:40101002"/>